<keyword evidence="1" id="KW-0812">Transmembrane</keyword>
<protein>
    <submittedName>
        <fullName evidence="2">Uncharacterized protein</fullName>
    </submittedName>
</protein>
<proteinExistence type="predicted"/>
<feature type="transmembrane region" description="Helical" evidence="1">
    <location>
        <begin position="28"/>
        <end position="48"/>
    </location>
</feature>
<dbReference type="RefSeq" id="WP_344139725.1">
    <property type="nucleotide sequence ID" value="NZ_BAAALT010000279.1"/>
</dbReference>
<gene>
    <name evidence="2" type="ORF">GCM10009682_60180</name>
</gene>
<name>A0ABN2MQA2_9ACTN</name>
<reference evidence="2 3" key="1">
    <citation type="journal article" date="2019" name="Int. J. Syst. Evol. Microbiol.">
        <title>The Global Catalogue of Microorganisms (GCM) 10K type strain sequencing project: providing services to taxonomists for standard genome sequencing and annotation.</title>
        <authorList>
            <consortium name="The Broad Institute Genomics Platform"/>
            <consortium name="The Broad Institute Genome Sequencing Center for Infectious Disease"/>
            <person name="Wu L."/>
            <person name="Ma J."/>
        </authorList>
    </citation>
    <scope>NUCLEOTIDE SEQUENCE [LARGE SCALE GENOMIC DNA]</scope>
    <source>
        <strain evidence="2 3">JCM 13250</strain>
    </source>
</reference>
<accession>A0ABN2MQA2</accession>
<dbReference type="Proteomes" id="UP001500218">
    <property type="component" value="Unassembled WGS sequence"/>
</dbReference>
<keyword evidence="1" id="KW-1133">Transmembrane helix</keyword>
<sequence length="194" mass="20727">MSALLSDEVWARLDPHEGRLTRRTALRLWLTIGAAMLVASAGFAAWWAGLVTPRVAWPGSSAYGMDVETRGTFRYHLLVANEGLTDVTVTGVGRSGPGLRLTGTSGAGVTLGPGAQSIIVLEYEVTDCAAVPTGAWPVPVQVTWLWGDRTVDVQPDTHLSADAPDSFSYTGDRSPYDVEWQRAAADMACGYSND</sequence>
<evidence type="ECO:0000313" key="3">
    <source>
        <dbReference type="Proteomes" id="UP001500218"/>
    </source>
</evidence>
<evidence type="ECO:0000313" key="2">
    <source>
        <dbReference type="EMBL" id="GAA1833725.1"/>
    </source>
</evidence>
<keyword evidence="1" id="KW-0472">Membrane</keyword>
<evidence type="ECO:0000256" key="1">
    <source>
        <dbReference type="SAM" id="Phobius"/>
    </source>
</evidence>
<organism evidence="2 3">
    <name type="scientific">Luedemannella flava</name>
    <dbReference type="NCBI Taxonomy" id="349316"/>
    <lineage>
        <taxon>Bacteria</taxon>
        <taxon>Bacillati</taxon>
        <taxon>Actinomycetota</taxon>
        <taxon>Actinomycetes</taxon>
        <taxon>Micromonosporales</taxon>
        <taxon>Micromonosporaceae</taxon>
        <taxon>Luedemannella</taxon>
    </lineage>
</organism>
<comment type="caution">
    <text evidence="2">The sequence shown here is derived from an EMBL/GenBank/DDBJ whole genome shotgun (WGS) entry which is preliminary data.</text>
</comment>
<dbReference type="EMBL" id="BAAALT010000279">
    <property type="protein sequence ID" value="GAA1833725.1"/>
    <property type="molecule type" value="Genomic_DNA"/>
</dbReference>
<keyword evidence="3" id="KW-1185">Reference proteome</keyword>